<evidence type="ECO:0000313" key="6">
    <source>
        <dbReference type="EMBL" id="GAU45857.1"/>
    </source>
</evidence>
<evidence type="ECO:0000256" key="2">
    <source>
        <dbReference type="ARBA" id="ARBA00022840"/>
    </source>
</evidence>
<dbReference type="Gene3D" id="1.20.58.530">
    <property type="match status" value="1"/>
</dbReference>
<keyword evidence="1" id="KW-0547">Nucleotide-binding</keyword>
<name>A0A2Z6PL06_TRISU</name>
<gene>
    <name evidence="6" type="ORF">TSUD_371530</name>
</gene>
<keyword evidence="4" id="KW-0505">Motor protein</keyword>
<keyword evidence="7" id="KW-1185">Reference proteome</keyword>
<proteinExistence type="inferred from homology"/>
<dbReference type="GO" id="GO:0005737">
    <property type="term" value="C:cytoplasm"/>
    <property type="evidence" value="ECO:0007669"/>
    <property type="project" value="TreeGrafter"/>
</dbReference>
<dbReference type="GO" id="GO:0000146">
    <property type="term" value="F:microfilament motor activity"/>
    <property type="evidence" value="ECO:0007669"/>
    <property type="project" value="TreeGrafter"/>
</dbReference>
<dbReference type="PANTHER" id="PTHR13140:SF706">
    <property type="entry name" value="DILUTE CLASS UNCONVENTIONAL MYOSIN, ISOFORM C"/>
    <property type="match status" value="1"/>
</dbReference>
<dbReference type="GO" id="GO:0005524">
    <property type="term" value="F:ATP binding"/>
    <property type="evidence" value="ECO:0007669"/>
    <property type="project" value="UniProtKB-KW"/>
</dbReference>
<evidence type="ECO:0000256" key="3">
    <source>
        <dbReference type="ARBA" id="ARBA00023203"/>
    </source>
</evidence>
<dbReference type="InterPro" id="IPR001609">
    <property type="entry name" value="Myosin_head_motor_dom-like"/>
</dbReference>
<protein>
    <recommendedName>
        <fullName evidence="5">Myosin motor domain-containing protein</fullName>
    </recommendedName>
</protein>
<evidence type="ECO:0000259" key="5">
    <source>
        <dbReference type="PROSITE" id="PS51456"/>
    </source>
</evidence>
<dbReference type="GO" id="GO:0016459">
    <property type="term" value="C:myosin complex"/>
    <property type="evidence" value="ECO:0007669"/>
    <property type="project" value="UniProtKB-KW"/>
</dbReference>
<dbReference type="Gene3D" id="1.20.5.4820">
    <property type="match status" value="1"/>
</dbReference>
<evidence type="ECO:0000256" key="1">
    <source>
        <dbReference type="ARBA" id="ARBA00022741"/>
    </source>
</evidence>
<dbReference type="GO" id="GO:0051015">
    <property type="term" value="F:actin filament binding"/>
    <property type="evidence" value="ECO:0007669"/>
    <property type="project" value="TreeGrafter"/>
</dbReference>
<dbReference type="InterPro" id="IPR027417">
    <property type="entry name" value="P-loop_NTPase"/>
</dbReference>
<dbReference type="GO" id="GO:0007015">
    <property type="term" value="P:actin filament organization"/>
    <property type="evidence" value="ECO:0007669"/>
    <property type="project" value="TreeGrafter"/>
</dbReference>
<dbReference type="PANTHER" id="PTHR13140">
    <property type="entry name" value="MYOSIN"/>
    <property type="match status" value="1"/>
</dbReference>
<comment type="similarity">
    <text evidence="4">Belongs to the TRAFAC class myosin-kinesin ATPase superfamily. Myosin family.</text>
</comment>
<dbReference type="EMBL" id="DF974154">
    <property type="protein sequence ID" value="GAU45857.1"/>
    <property type="molecule type" value="Genomic_DNA"/>
</dbReference>
<accession>A0A2Z6PL06</accession>
<organism evidence="6 7">
    <name type="scientific">Trifolium subterraneum</name>
    <name type="common">Subterranean clover</name>
    <dbReference type="NCBI Taxonomy" id="3900"/>
    <lineage>
        <taxon>Eukaryota</taxon>
        <taxon>Viridiplantae</taxon>
        <taxon>Streptophyta</taxon>
        <taxon>Embryophyta</taxon>
        <taxon>Tracheophyta</taxon>
        <taxon>Spermatophyta</taxon>
        <taxon>Magnoliopsida</taxon>
        <taxon>eudicotyledons</taxon>
        <taxon>Gunneridae</taxon>
        <taxon>Pentapetalae</taxon>
        <taxon>rosids</taxon>
        <taxon>fabids</taxon>
        <taxon>Fabales</taxon>
        <taxon>Fabaceae</taxon>
        <taxon>Papilionoideae</taxon>
        <taxon>50 kb inversion clade</taxon>
        <taxon>NPAAA clade</taxon>
        <taxon>Hologalegina</taxon>
        <taxon>IRL clade</taxon>
        <taxon>Trifolieae</taxon>
        <taxon>Trifolium</taxon>
    </lineage>
</organism>
<evidence type="ECO:0000313" key="7">
    <source>
        <dbReference type="Proteomes" id="UP000242715"/>
    </source>
</evidence>
<evidence type="ECO:0000256" key="4">
    <source>
        <dbReference type="PROSITE-ProRule" id="PRU00782"/>
    </source>
</evidence>
<feature type="domain" description="Myosin motor" evidence="5">
    <location>
        <begin position="1"/>
        <end position="274"/>
    </location>
</feature>
<keyword evidence="2" id="KW-0067">ATP-binding</keyword>
<keyword evidence="3 4" id="KW-0009">Actin-binding</keyword>
<dbReference type="SMART" id="SM00242">
    <property type="entry name" value="MYSc"/>
    <property type="match status" value="1"/>
</dbReference>
<dbReference type="OrthoDB" id="6108017at2759"/>
<dbReference type="Proteomes" id="UP000242715">
    <property type="component" value="Unassembled WGS sequence"/>
</dbReference>
<dbReference type="AlphaFoldDB" id="A0A2Z6PL06"/>
<dbReference type="GO" id="GO:0016020">
    <property type="term" value="C:membrane"/>
    <property type="evidence" value="ECO:0007669"/>
    <property type="project" value="TreeGrafter"/>
</dbReference>
<dbReference type="PROSITE" id="PS51456">
    <property type="entry name" value="MYOSIN_MOTOR"/>
    <property type="match status" value="1"/>
</dbReference>
<sequence>MISVNITGDFGAEHLKNSAMGVIPYSLMSAFAKHVFILGLICNLHFLSGLSESDDIVFTVLDFEDNQECLDLFEKKPLGVFPLLDEESNLTEASDSTFSNKLKNLLDANHCFKEERGGAFSVRHYAGEVLYDTNGFIEKNRDTLSSNSIQLISSCELLNLFSEVFNQSEEHGNSTFHFDALYSQKRGVGTNFKLRSCGVLEAVRISRAGYPTRMNHQEFSRRYEFLLSGTDVPRDPLSTSVAVFQKINIPSEMYQVGYTKLYLRAGHSGGAIER</sequence>
<reference evidence="7" key="1">
    <citation type="journal article" date="2017" name="Front. Plant Sci.">
        <title>Climate Clever Clovers: New Paradigm to Reduce the Environmental Footprint of Ruminants by Breeding Low Methanogenic Forages Utilizing Haplotype Variation.</title>
        <authorList>
            <person name="Kaur P."/>
            <person name="Appels R."/>
            <person name="Bayer P.E."/>
            <person name="Keeble-Gagnere G."/>
            <person name="Wang J."/>
            <person name="Hirakawa H."/>
            <person name="Shirasawa K."/>
            <person name="Vercoe P."/>
            <person name="Stefanova K."/>
            <person name="Durmic Z."/>
            <person name="Nichols P."/>
            <person name="Revell C."/>
            <person name="Isobe S.N."/>
            <person name="Edwards D."/>
            <person name="Erskine W."/>
        </authorList>
    </citation>
    <scope>NUCLEOTIDE SEQUENCE [LARGE SCALE GENOMIC DNA]</scope>
    <source>
        <strain evidence="7">cv. Daliak</strain>
    </source>
</reference>
<dbReference type="SUPFAM" id="SSF52540">
    <property type="entry name" value="P-loop containing nucleoside triphosphate hydrolases"/>
    <property type="match status" value="1"/>
</dbReference>
<keyword evidence="4" id="KW-0518">Myosin</keyword>
<dbReference type="Pfam" id="PF00063">
    <property type="entry name" value="Myosin_head"/>
    <property type="match status" value="2"/>
</dbReference>
<comment type="caution">
    <text evidence="4">Lacks conserved residue(s) required for the propagation of feature annotation.</text>
</comment>